<keyword evidence="3" id="KW-1003">Cell membrane</keyword>
<dbReference type="EC" id="2.4.1.16" evidence="2"/>
<feature type="region of interest" description="Disordered" evidence="10">
    <location>
        <begin position="535"/>
        <end position="555"/>
    </location>
</feature>
<keyword evidence="8 11" id="KW-0472">Membrane</keyword>
<evidence type="ECO:0000256" key="2">
    <source>
        <dbReference type="ARBA" id="ARBA00012543"/>
    </source>
</evidence>
<reference evidence="13 14" key="1">
    <citation type="journal article" date="2023" name="Elife">
        <title>Identification of key yeast species and microbe-microbe interactions impacting larval growth of Drosophila in the wild.</title>
        <authorList>
            <person name="Mure A."/>
            <person name="Sugiura Y."/>
            <person name="Maeda R."/>
            <person name="Honda K."/>
            <person name="Sakurai N."/>
            <person name="Takahashi Y."/>
            <person name="Watada M."/>
            <person name="Katoh T."/>
            <person name="Gotoh A."/>
            <person name="Gotoh Y."/>
            <person name="Taniguchi I."/>
            <person name="Nakamura K."/>
            <person name="Hayashi T."/>
            <person name="Katayama T."/>
            <person name="Uemura T."/>
            <person name="Hattori Y."/>
        </authorList>
    </citation>
    <scope>NUCLEOTIDE SEQUENCE [LARGE SCALE GENOMIC DNA]</scope>
    <source>
        <strain evidence="13 14">SC-9</strain>
    </source>
</reference>
<dbReference type="AlphaFoldDB" id="A0AAV5QLF5"/>
<dbReference type="CDD" id="cd04190">
    <property type="entry name" value="Chitin_synth_C"/>
    <property type="match status" value="1"/>
</dbReference>
<dbReference type="GO" id="GO:0030428">
    <property type="term" value="C:cell septum"/>
    <property type="evidence" value="ECO:0007669"/>
    <property type="project" value="TreeGrafter"/>
</dbReference>
<dbReference type="GeneID" id="90073460"/>
<evidence type="ECO:0000256" key="4">
    <source>
        <dbReference type="ARBA" id="ARBA00022676"/>
    </source>
</evidence>
<gene>
    <name evidence="13" type="ORF">DASC09_028060</name>
</gene>
<dbReference type="SUPFAM" id="SSF53448">
    <property type="entry name" value="Nucleotide-diphospho-sugar transferases"/>
    <property type="match status" value="1"/>
</dbReference>
<keyword evidence="14" id="KW-1185">Reference proteome</keyword>
<feature type="transmembrane region" description="Helical" evidence="11">
    <location>
        <begin position="180"/>
        <end position="198"/>
    </location>
</feature>
<feature type="region of interest" description="Disordered" evidence="10">
    <location>
        <begin position="77"/>
        <end position="104"/>
    </location>
</feature>
<protein>
    <recommendedName>
        <fullName evidence="2">chitin synthase</fullName>
        <ecNumber evidence="2">2.4.1.16</ecNumber>
    </recommendedName>
</protein>
<feature type="transmembrane region" description="Helical" evidence="11">
    <location>
        <begin position="219"/>
        <end position="239"/>
    </location>
</feature>
<dbReference type="RefSeq" id="XP_064852481.1">
    <property type="nucleotide sequence ID" value="XM_064996409.1"/>
</dbReference>
<keyword evidence="7 11" id="KW-1133">Transmembrane helix</keyword>
<keyword evidence="9" id="KW-0325">Glycoprotein</keyword>
<name>A0AAV5QLF5_9ASCO</name>
<feature type="region of interest" description="Disordered" evidence="10">
    <location>
        <begin position="576"/>
        <end position="600"/>
    </location>
</feature>
<dbReference type="EMBL" id="BTFZ01000006">
    <property type="protein sequence ID" value="GMM35481.1"/>
    <property type="molecule type" value="Genomic_DNA"/>
</dbReference>
<evidence type="ECO:0000259" key="12">
    <source>
        <dbReference type="Pfam" id="PF22997"/>
    </source>
</evidence>
<evidence type="ECO:0000313" key="14">
    <source>
        <dbReference type="Proteomes" id="UP001360560"/>
    </source>
</evidence>
<comment type="caution">
    <text evidence="13">The sequence shown here is derived from an EMBL/GenBank/DDBJ whole genome shotgun (WGS) entry which is preliminary data.</text>
</comment>
<dbReference type="Gene3D" id="3.90.550.10">
    <property type="entry name" value="Spore Coat Polysaccharide Biosynthesis Protein SpsA, Chain A"/>
    <property type="match status" value="1"/>
</dbReference>
<feature type="transmembrane region" description="Helical" evidence="11">
    <location>
        <begin position="469"/>
        <end position="492"/>
    </location>
</feature>
<accession>A0AAV5QLF5</accession>
<keyword evidence="4" id="KW-0328">Glycosyltransferase</keyword>
<evidence type="ECO:0000256" key="3">
    <source>
        <dbReference type="ARBA" id="ARBA00022475"/>
    </source>
</evidence>
<evidence type="ECO:0000256" key="7">
    <source>
        <dbReference type="ARBA" id="ARBA00022989"/>
    </source>
</evidence>
<dbReference type="GO" id="GO:0004100">
    <property type="term" value="F:chitin synthase activity"/>
    <property type="evidence" value="ECO:0007669"/>
    <property type="project" value="UniProtKB-EC"/>
</dbReference>
<feature type="compositionally biased region" description="Basic and acidic residues" evidence="10">
    <location>
        <begin position="84"/>
        <end position="93"/>
    </location>
</feature>
<feature type="transmembrane region" description="Helical" evidence="11">
    <location>
        <begin position="1042"/>
        <end position="1060"/>
    </location>
</feature>
<feature type="transmembrane region" description="Helical" evidence="11">
    <location>
        <begin position="1093"/>
        <end position="1116"/>
    </location>
</feature>
<dbReference type="PANTHER" id="PTHR22914:SF16">
    <property type="entry name" value="CHITIN SYNTHASE 3"/>
    <property type="match status" value="1"/>
</dbReference>
<evidence type="ECO:0000256" key="9">
    <source>
        <dbReference type="ARBA" id="ARBA00023180"/>
    </source>
</evidence>
<dbReference type="PANTHER" id="PTHR22914">
    <property type="entry name" value="CHITIN SYNTHASE"/>
    <property type="match status" value="1"/>
</dbReference>
<dbReference type="InterPro" id="IPR054295">
    <property type="entry name" value="CHS4-like_dom"/>
</dbReference>
<dbReference type="Proteomes" id="UP001360560">
    <property type="component" value="Unassembled WGS sequence"/>
</dbReference>
<dbReference type="GO" id="GO:0005886">
    <property type="term" value="C:plasma membrane"/>
    <property type="evidence" value="ECO:0007669"/>
    <property type="project" value="UniProtKB-SubCell"/>
</dbReference>
<feature type="compositionally biased region" description="Polar residues" evidence="10">
    <location>
        <begin position="1"/>
        <end position="13"/>
    </location>
</feature>
<evidence type="ECO:0000256" key="6">
    <source>
        <dbReference type="ARBA" id="ARBA00022692"/>
    </source>
</evidence>
<feature type="transmembrane region" description="Helical" evidence="11">
    <location>
        <begin position="1067"/>
        <end position="1087"/>
    </location>
</feature>
<sequence length="1205" mass="135893">MSKPNKSTYSSKYSGYDPEAATGISRKRSLVRPERAKIDSNHPNFYYNQVANREAGHINIQKSTTGANPILGSIQEVRGSPSKKSYDTSRKSYTDGQSFAEDGIPLEDMNSNLDGDDETLRRKNGKELYGLNDEVDGLGYQDDDERVNEISRLNPMGYRGSENYYTETKKIKVEAGEKSSFYRVWLFYCSVVSFWAPAPLLKLFGMPKKEQQTAWREKIGLVTIIFCLGAIVAFLVFGFTRTVCKASPTKIRNNEVGTGYLIINGQAYDLTTSLHPAAEGIPAGTNVLYSPVNAGGLDGSFLFQNVNGNCKGLITPRDNCTIPKSGEEVAWYMPCKMFSQDGSTKVNFTEEYYDGYACHTSDLARSSYYSLKAGGDVYFSWDDIKNSSRKLVVYNGDVLDLSLIDWIQYTDLEYPEVFDKLKDDENLHGKDISIMLASSEGKRHGRCLQEIIKVGTIDSDSIGCIASDIVLYSLLTFILSIIFAKFFVACYFRWIVSPKQGASVEDFKTMNKRLDEIEDWSENIYSQGPIKEVPQKQRANYSKRASRTSFLGGKRHSRMSSFGDFDMFKDQQNEDSEMTSMALQKTKSRDLMTRSESQDDLRSSFYANSRLAQSKKSLQNPFVSTKFEDNQNLNSLSADLIHPKVVSQPPVTYQPFGYPLAHTICLVTCYSEDEAGMRTTLDSLATTDYPNSHKLLFVICDGLIKGSGNDRYTSDIAIDMMTDLVISEEEIEAYSYVAVAQGSKRHNKAKVFAGYYKYDDDTVPSEKQQRIPMICVVKCGTEAEQGAAKPGNRGKRDSQIILMSFLQKVTFNERMSRLDYEILTNIWSLTGLMAEMYEIVLMVDADTKVYPDSLTHMVATMVQDNEVMGLCGETKISNKSSSFTTAIQVFEYFISHHQAKAFESVFGCVTCLPGCFCMYRIKAPKGKDGYWVPILANPDIVERYSDNVVDTLHKKNLLLLGEDRFLSTLMLRTFPKRKQVFIAKAACKTIVPDKFKVLLSQRRRWINSTVHNLMELVLVKDLCGTFCFSMQFVIFIELIGTLVLPAAIVFTIYVIIYACIEKPTPVLTLTLLAVVFGLPALLIVATVSRLSYILWMLIYLVGLPIWNFVLPTYAYWKFDDFSWGDTRKVAGDKGHEDEEGDFDATHIVMRRWREFEIERIKSFNLSVPGEAWNPMNDSKADGSLVDLASDEPGNLLAVTNEDHDR</sequence>
<dbReference type="InterPro" id="IPR029044">
    <property type="entry name" value="Nucleotide-diphossugar_trans"/>
</dbReference>
<feature type="compositionally biased region" description="Basic and acidic residues" evidence="10">
    <location>
        <begin position="587"/>
        <end position="600"/>
    </location>
</feature>
<comment type="subcellular location">
    <subcellularLocation>
        <location evidence="1">Cell membrane</location>
        <topology evidence="1">Multi-pass membrane protein</topology>
    </subcellularLocation>
</comment>
<proteinExistence type="predicted"/>
<keyword evidence="6 11" id="KW-0812">Transmembrane</keyword>
<evidence type="ECO:0000256" key="10">
    <source>
        <dbReference type="SAM" id="MobiDB-lite"/>
    </source>
</evidence>
<organism evidence="13 14">
    <name type="scientific">Saccharomycopsis crataegensis</name>
    <dbReference type="NCBI Taxonomy" id="43959"/>
    <lineage>
        <taxon>Eukaryota</taxon>
        <taxon>Fungi</taxon>
        <taxon>Dikarya</taxon>
        <taxon>Ascomycota</taxon>
        <taxon>Saccharomycotina</taxon>
        <taxon>Saccharomycetes</taxon>
        <taxon>Saccharomycopsidaceae</taxon>
        <taxon>Saccharomycopsis</taxon>
    </lineage>
</organism>
<dbReference type="Pfam" id="PF03142">
    <property type="entry name" value="Chitin_synth_2"/>
    <property type="match status" value="1"/>
</dbReference>
<evidence type="ECO:0000256" key="11">
    <source>
        <dbReference type="SAM" id="Phobius"/>
    </source>
</evidence>
<keyword evidence="5" id="KW-0808">Transferase</keyword>
<feature type="region of interest" description="Disordered" evidence="10">
    <location>
        <begin position="1"/>
        <end position="28"/>
    </location>
</feature>
<dbReference type="InterPro" id="IPR004835">
    <property type="entry name" value="Chitin_synth"/>
</dbReference>
<evidence type="ECO:0000256" key="5">
    <source>
        <dbReference type="ARBA" id="ARBA00022679"/>
    </source>
</evidence>
<evidence type="ECO:0000313" key="13">
    <source>
        <dbReference type="EMBL" id="GMM35481.1"/>
    </source>
</evidence>
<evidence type="ECO:0000256" key="1">
    <source>
        <dbReference type="ARBA" id="ARBA00004651"/>
    </source>
</evidence>
<evidence type="ECO:0000256" key="8">
    <source>
        <dbReference type="ARBA" id="ARBA00023136"/>
    </source>
</evidence>
<feature type="domain" description="Chitin synthase 4-like" evidence="12">
    <location>
        <begin position="377"/>
        <end position="456"/>
    </location>
</feature>
<dbReference type="GO" id="GO:0006031">
    <property type="term" value="P:chitin biosynthetic process"/>
    <property type="evidence" value="ECO:0007669"/>
    <property type="project" value="TreeGrafter"/>
</dbReference>
<dbReference type="Pfam" id="PF22997">
    <property type="entry name" value="CHS4"/>
    <property type="match status" value="1"/>
</dbReference>